<dbReference type="InterPro" id="IPR043472">
    <property type="entry name" value="Macro_dom-like"/>
</dbReference>
<dbReference type="KEGG" id="htu:Htur_2073"/>
<accession>D2RT76</accession>
<dbReference type="AlphaFoldDB" id="D2RT76"/>
<dbReference type="eggNOG" id="arCOG04225">
    <property type="taxonomic scope" value="Archaea"/>
</dbReference>
<dbReference type="SMART" id="SM00506">
    <property type="entry name" value="A1pp"/>
    <property type="match status" value="1"/>
</dbReference>
<evidence type="ECO:0000256" key="1">
    <source>
        <dbReference type="SAM" id="MobiDB-lite"/>
    </source>
</evidence>
<proteinExistence type="predicted"/>
<dbReference type="Gene3D" id="3.40.220.10">
    <property type="entry name" value="Leucine Aminopeptidase, subunit E, domain 1"/>
    <property type="match status" value="1"/>
</dbReference>
<feature type="domain" description="Macro" evidence="2">
    <location>
        <begin position="1"/>
        <end position="186"/>
    </location>
</feature>
<dbReference type="PANTHER" id="PTHR11106:SF111">
    <property type="entry name" value="MACRO DOMAIN-CONTAINING PROTEIN"/>
    <property type="match status" value="1"/>
</dbReference>
<dbReference type="STRING" id="543526.Htur_2073"/>
<evidence type="ECO:0000313" key="3">
    <source>
        <dbReference type="EMBL" id="ADB60956.1"/>
    </source>
</evidence>
<dbReference type="GeneID" id="8742673"/>
<dbReference type="HOGENOM" id="CLU_046550_7_1_2"/>
<dbReference type="RefSeq" id="WP_012943245.1">
    <property type="nucleotide sequence ID" value="NC_013743.1"/>
</dbReference>
<feature type="compositionally biased region" description="Basic and acidic residues" evidence="1">
    <location>
        <begin position="83"/>
        <end position="94"/>
    </location>
</feature>
<dbReference type="Proteomes" id="UP000001903">
    <property type="component" value="Chromosome"/>
</dbReference>
<evidence type="ECO:0000313" key="4">
    <source>
        <dbReference type="Proteomes" id="UP000001903"/>
    </source>
</evidence>
<keyword evidence="4" id="KW-1185">Reference proteome</keyword>
<dbReference type="PROSITE" id="PS51154">
    <property type="entry name" value="MACRO"/>
    <property type="match status" value="1"/>
</dbReference>
<name>D2RT76_HALTV</name>
<feature type="region of interest" description="Disordered" evidence="1">
    <location>
        <begin position="83"/>
        <end position="108"/>
    </location>
</feature>
<gene>
    <name evidence="3" type="ordered locus">Htur_2073</name>
</gene>
<dbReference type="InterPro" id="IPR002589">
    <property type="entry name" value="Macro_dom"/>
</dbReference>
<dbReference type="OrthoDB" id="15450at2157"/>
<dbReference type="Pfam" id="PF01661">
    <property type="entry name" value="Macro"/>
    <property type="match status" value="1"/>
</dbReference>
<reference evidence="3 4" key="1">
    <citation type="journal article" date="2010" name="Stand. Genomic Sci.">
        <title>Complete genome sequence of Haloterrigena turkmenica type strain (4k).</title>
        <authorList>
            <person name="Saunders E."/>
            <person name="Tindall B.J."/>
            <person name="Fahnrich R."/>
            <person name="Lapidus A."/>
            <person name="Copeland A."/>
            <person name="Del Rio T.G."/>
            <person name="Lucas S."/>
            <person name="Chen F."/>
            <person name="Tice H."/>
            <person name="Cheng J.F."/>
            <person name="Han C."/>
            <person name="Detter J.C."/>
            <person name="Bruce D."/>
            <person name="Goodwin L."/>
            <person name="Chain P."/>
            <person name="Pitluck S."/>
            <person name="Pati A."/>
            <person name="Ivanova N."/>
            <person name="Mavromatis K."/>
            <person name="Chen A."/>
            <person name="Palaniappan K."/>
            <person name="Land M."/>
            <person name="Hauser L."/>
            <person name="Chang Y.J."/>
            <person name="Jeffries C.D."/>
            <person name="Brettin T."/>
            <person name="Rohde M."/>
            <person name="Goker M."/>
            <person name="Bristow J."/>
            <person name="Eisen J.A."/>
            <person name="Markowitz V."/>
            <person name="Hugenholtz P."/>
            <person name="Klenk H.P."/>
            <person name="Kyrpides N.C."/>
        </authorList>
    </citation>
    <scope>NUCLEOTIDE SEQUENCE [LARGE SCALE GENOMIC DNA]</scope>
    <source>
        <strain evidence="4">ATCC 51198 / DSM 5511 / JCM 9101 / NCIMB 13204 / VKM B-1734 / 4k</strain>
    </source>
</reference>
<dbReference type="SUPFAM" id="SSF52949">
    <property type="entry name" value="Macro domain-like"/>
    <property type="match status" value="1"/>
</dbReference>
<evidence type="ECO:0000259" key="2">
    <source>
        <dbReference type="PROSITE" id="PS51154"/>
    </source>
</evidence>
<sequence>MEFTVVRGDIAAQSADALVNAAGTSLRMGSGVAGALRRAANGPINDEAMEQGPVDLGGIAVTDAYDLDAEHVIHAAAMPHYGVHETPSESRELTRTGGSGADGRATEESIREATRNALERADELGCESIVIPVLGTGAAGFEFRSGARFVCEAVRDYEPSSLTDARVIAYDGREYDELESVAESVRSS</sequence>
<dbReference type="PANTHER" id="PTHR11106">
    <property type="entry name" value="GANGLIOSIDE INDUCED DIFFERENTIATION ASSOCIATED PROTEIN 2-RELATED"/>
    <property type="match status" value="1"/>
</dbReference>
<protein>
    <submittedName>
        <fullName evidence="3">Appr-1-p processing domain protein</fullName>
    </submittedName>
</protein>
<organism evidence="3 4">
    <name type="scientific">Haloterrigena turkmenica (strain ATCC 51198 / DSM 5511 / JCM 9101 / NCIMB 13204 / VKM B-1734 / 4k)</name>
    <name type="common">Halococcus turkmenicus</name>
    <dbReference type="NCBI Taxonomy" id="543526"/>
    <lineage>
        <taxon>Archaea</taxon>
        <taxon>Methanobacteriati</taxon>
        <taxon>Methanobacteriota</taxon>
        <taxon>Stenosarchaea group</taxon>
        <taxon>Halobacteria</taxon>
        <taxon>Halobacteriales</taxon>
        <taxon>Natrialbaceae</taxon>
        <taxon>Haloterrigena</taxon>
    </lineage>
</organism>
<dbReference type="EMBL" id="CP001860">
    <property type="protein sequence ID" value="ADB60956.1"/>
    <property type="molecule type" value="Genomic_DNA"/>
</dbReference>